<reference evidence="1 2" key="1">
    <citation type="journal article" date="2013" name="Curr. Biol.">
        <title>The Genome of the Foraminiferan Reticulomyxa filosa.</title>
        <authorList>
            <person name="Glockner G."/>
            <person name="Hulsmann N."/>
            <person name="Schleicher M."/>
            <person name="Noegel A.A."/>
            <person name="Eichinger L."/>
            <person name="Gallinger C."/>
            <person name="Pawlowski J."/>
            <person name="Sierra R."/>
            <person name="Euteneuer U."/>
            <person name="Pillet L."/>
            <person name="Moustafa A."/>
            <person name="Platzer M."/>
            <person name="Groth M."/>
            <person name="Szafranski K."/>
            <person name="Schliwa M."/>
        </authorList>
    </citation>
    <scope>NUCLEOTIDE SEQUENCE [LARGE SCALE GENOMIC DNA]</scope>
</reference>
<gene>
    <name evidence="1" type="ORF">RFI_31546</name>
</gene>
<sequence length="203" mass="23313">MTFCFKTSCTTSKRERTQERKKPMSAEVVENSAVVEGDVESALKIHDQVFGHDDKYSSAKLWQDRVATNKGKILTLDRSAFLVVYIRECDGIHSSLQNKNGSEDENKEASKKHMTYHIWQAGVIPEMQGKGHFTRLWNYVIEHIPHTIDTISISTYPEKFTTMWSWVQKSGFKVMEKFEDGKVYCEANLNSFSLFKSVSPTTK</sequence>
<proteinExistence type="predicted"/>
<dbReference type="Proteomes" id="UP000023152">
    <property type="component" value="Unassembled WGS sequence"/>
</dbReference>
<dbReference type="SUPFAM" id="SSF55729">
    <property type="entry name" value="Acyl-CoA N-acyltransferases (Nat)"/>
    <property type="match status" value="1"/>
</dbReference>
<comment type="caution">
    <text evidence="1">The sequence shown here is derived from an EMBL/GenBank/DDBJ whole genome shotgun (WGS) entry which is preliminary data.</text>
</comment>
<protein>
    <recommendedName>
        <fullName evidence="3">N-acetyltransferase domain-containing protein</fullName>
    </recommendedName>
</protein>
<dbReference type="InterPro" id="IPR016181">
    <property type="entry name" value="Acyl_CoA_acyltransferase"/>
</dbReference>
<dbReference type="EMBL" id="ASPP01027725">
    <property type="protein sequence ID" value="ETO05848.1"/>
    <property type="molecule type" value="Genomic_DNA"/>
</dbReference>
<name>X6LVA0_RETFI</name>
<keyword evidence="2" id="KW-1185">Reference proteome</keyword>
<evidence type="ECO:0008006" key="3">
    <source>
        <dbReference type="Google" id="ProtNLM"/>
    </source>
</evidence>
<organism evidence="1 2">
    <name type="scientific">Reticulomyxa filosa</name>
    <dbReference type="NCBI Taxonomy" id="46433"/>
    <lineage>
        <taxon>Eukaryota</taxon>
        <taxon>Sar</taxon>
        <taxon>Rhizaria</taxon>
        <taxon>Retaria</taxon>
        <taxon>Foraminifera</taxon>
        <taxon>Monothalamids</taxon>
        <taxon>Reticulomyxidae</taxon>
        <taxon>Reticulomyxa</taxon>
    </lineage>
</organism>
<dbReference type="Gene3D" id="3.40.630.30">
    <property type="match status" value="1"/>
</dbReference>
<evidence type="ECO:0000313" key="2">
    <source>
        <dbReference type="Proteomes" id="UP000023152"/>
    </source>
</evidence>
<evidence type="ECO:0000313" key="1">
    <source>
        <dbReference type="EMBL" id="ETO05848.1"/>
    </source>
</evidence>
<dbReference type="OrthoDB" id="2794762at2759"/>
<dbReference type="AlphaFoldDB" id="X6LVA0"/>
<accession>X6LVA0</accession>